<dbReference type="InterPro" id="IPR050953">
    <property type="entry name" value="N4_N6_ade-DNA_methylase"/>
</dbReference>
<evidence type="ECO:0000313" key="8">
    <source>
        <dbReference type="Proteomes" id="UP001597453"/>
    </source>
</evidence>
<dbReference type="Gene3D" id="3.40.50.150">
    <property type="entry name" value="Vaccinia Virus protein VP39"/>
    <property type="match status" value="2"/>
</dbReference>
<comment type="caution">
    <text evidence="7">The sequence shown here is derived from an EMBL/GenBank/DDBJ whole genome shotgun (WGS) entry which is preliminary data.</text>
</comment>
<keyword evidence="2 7" id="KW-0489">Methyltransferase</keyword>
<evidence type="ECO:0000256" key="5">
    <source>
        <dbReference type="ARBA" id="ARBA00047942"/>
    </source>
</evidence>
<keyword evidence="8" id="KW-1185">Reference proteome</keyword>
<protein>
    <recommendedName>
        <fullName evidence="1">site-specific DNA-methyltransferase (adenine-specific)</fullName>
        <ecNumber evidence="1">2.1.1.72</ecNumber>
    </recommendedName>
</protein>
<organism evidence="7 8">
    <name type="scientific">Gulosibacter bifidus</name>
    <dbReference type="NCBI Taxonomy" id="272239"/>
    <lineage>
        <taxon>Bacteria</taxon>
        <taxon>Bacillati</taxon>
        <taxon>Actinomycetota</taxon>
        <taxon>Actinomycetes</taxon>
        <taxon>Micrococcales</taxon>
        <taxon>Microbacteriaceae</taxon>
        <taxon>Gulosibacter</taxon>
    </lineage>
</organism>
<evidence type="ECO:0000256" key="1">
    <source>
        <dbReference type="ARBA" id="ARBA00011900"/>
    </source>
</evidence>
<name>A0ABW5RH82_9MICO</name>
<proteinExistence type="predicted"/>
<dbReference type="EC" id="2.1.1.72" evidence="1"/>
<feature type="domain" description="Type II methyltransferase M.TaqI-like" evidence="6">
    <location>
        <begin position="660"/>
        <end position="950"/>
    </location>
</feature>
<dbReference type="GO" id="GO:0032259">
    <property type="term" value="P:methylation"/>
    <property type="evidence" value="ECO:0007669"/>
    <property type="project" value="UniProtKB-KW"/>
</dbReference>
<dbReference type="PANTHER" id="PTHR33841">
    <property type="entry name" value="DNA METHYLTRANSFERASE YEEA-RELATED"/>
    <property type="match status" value="1"/>
</dbReference>
<reference evidence="8" key="1">
    <citation type="journal article" date="2019" name="Int. J. Syst. Evol. Microbiol.">
        <title>The Global Catalogue of Microorganisms (GCM) 10K type strain sequencing project: providing services to taxonomists for standard genome sequencing and annotation.</title>
        <authorList>
            <consortium name="The Broad Institute Genomics Platform"/>
            <consortium name="The Broad Institute Genome Sequencing Center for Infectious Disease"/>
            <person name="Wu L."/>
            <person name="Ma J."/>
        </authorList>
    </citation>
    <scope>NUCLEOTIDE SEQUENCE [LARGE SCALE GENOMIC DNA]</scope>
    <source>
        <strain evidence="8">TISTR 1511</strain>
    </source>
</reference>
<dbReference type="GO" id="GO:0008168">
    <property type="term" value="F:methyltransferase activity"/>
    <property type="evidence" value="ECO:0007669"/>
    <property type="project" value="UniProtKB-KW"/>
</dbReference>
<keyword evidence="4" id="KW-0949">S-adenosyl-L-methionine</keyword>
<keyword evidence="3" id="KW-0808">Transferase</keyword>
<evidence type="ECO:0000256" key="2">
    <source>
        <dbReference type="ARBA" id="ARBA00022603"/>
    </source>
</evidence>
<dbReference type="PROSITE" id="PS00092">
    <property type="entry name" value="N6_MTASE"/>
    <property type="match status" value="1"/>
</dbReference>
<dbReference type="InterPro" id="IPR029063">
    <property type="entry name" value="SAM-dependent_MTases_sf"/>
</dbReference>
<evidence type="ECO:0000313" key="7">
    <source>
        <dbReference type="EMBL" id="MFD2674403.1"/>
    </source>
</evidence>
<dbReference type="EMBL" id="JBHUNF010000002">
    <property type="protein sequence ID" value="MFD2674403.1"/>
    <property type="molecule type" value="Genomic_DNA"/>
</dbReference>
<gene>
    <name evidence="7" type="ORF">ACFSUQ_03700</name>
</gene>
<dbReference type="SUPFAM" id="SSF53335">
    <property type="entry name" value="S-adenosyl-L-methionine-dependent methyltransferases"/>
    <property type="match status" value="1"/>
</dbReference>
<dbReference type="PANTHER" id="PTHR33841:SF1">
    <property type="entry name" value="DNA METHYLTRANSFERASE A"/>
    <property type="match status" value="1"/>
</dbReference>
<evidence type="ECO:0000256" key="3">
    <source>
        <dbReference type="ARBA" id="ARBA00022679"/>
    </source>
</evidence>
<sequence>MVETSGPFLTLTVLEQAFPQGLESIETPRCQRLRYAYSEWRDAVDEDDELLPQLHDAWVNLVLTELLEFDEESATPRSSWVGGDLSISSSDGAAHYGPTWIIHAPGSTDPRAFIAVTHPDADLESAAQTDDWIASEVERMTLLCREHGVRVGIVTNGESWVLINAPADAPSGKAVWRSRFWFQEPATLKAFQSLLGVRRCFGPTDQTLEALLDESLKHQEEVTDTLGEQVRRATEVLIQALDKADQDRNRELLRDVPPTLLYEASLTVMMRLVFVLCAEERGLFLLGDPVYDENLAVSTLRGKLAEEADQLGDEVLERRFDAWARLLAAFRAVYAGIEHEDLRLSAMGGSLFDPDRYPFLEGRAMGTSWLETTSQPLPIDNRTVLLLLNSLQVLEQSHGALSLSYRALDVEQIGHVYEGLLDHTVVRVPDITLGLEGSAKNRYPTMSLAELESLRFEHQDTLVSKIAEETGRTPTTIGKALTRPASDTVRAALLSASNGNGALFERIAPFANLVRNDAWGEPIIYEAHSFMVTPGAHRRESGTHYTPRSLTEQIVRVALEPLVYVGPAEGRARDHWALKTSGALLDLRICDPAMGSGAFLVQTCRYLGDLLIEAWARAEADGLVVTSDGSTLEALGSHEPMPRNLNERIVVARRLIAERCLYGVDINPLAVELAKLSIWLVTLAKGRPFGFLDHNLRPGDSLLGMHSAGQLASFSMSASLDVHVQPTVFTQVVEDAIAEALALRRQLRATDVADILDVENMAALDRMARARTQQVSLLADAVLAETIRCEGKKRLLRAALSHVSTTAMDFLDGHEEATRAISSIIRDGLPTERPFHWFLEFPEVFDGDNPGFDAVLGNPPYINAVEMYLGDSPVARKKYYSRHFAAAVGSYDAFVLFYERAMTVAAFVSTIAMLIPNKVLSAEYAETLRDQIVSTSAVYALIDFSTADAFSASVYPVALVITKPCVDMNCVVLDASSSVRSVASQSSLQTAPRHLWSFLLTDFADLLGEALSASVDLGNYFDVSASATVSEAYEIAPFVRSNRDEALPPGHARFIVSGNVRRSATNWADSPVRYLKERYVFASVDLSGLPSARRLQTRTPKLIISGMAKRPTAFFDAVGEYCAGVSTVIVIQADEEGISLETLEHVLNSRAGALIYKGLYAGLSLAGGYLRFGSPQIAAFPIPKRLAQKRSYEAELDDDEVARLYGLEPEIVDAAFVRNFGEGALTSAHDEPSTNE</sequence>
<dbReference type="PRINTS" id="PR00507">
    <property type="entry name" value="N12N6MTFRASE"/>
</dbReference>
<dbReference type="Pfam" id="PF07669">
    <property type="entry name" value="Eco57I"/>
    <property type="match status" value="1"/>
</dbReference>
<evidence type="ECO:0000256" key="4">
    <source>
        <dbReference type="ARBA" id="ARBA00022691"/>
    </source>
</evidence>
<accession>A0ABW5RH82</accession>
<dbReference type="RefSeq" id="WP_159421379.1">
    <property type="nucleotide sequence ID" value="NZ_JBHUNF010000002.1"/>
</dbReference>
<comment type="catalytic activity">
    <reaction evidence="5">
        <text>a 2'-deoxyadenosine in DNA + S-adenosyl-L-methionine = an N(6)-methyl-2'-deoxyadenosine in DNA + S-adenosyl-L-homocysteine + H(+)</text>
        <dbReference type="Rhea" id="RHEA:15197"/>
        <dbReference type="Rhea" id="RHEA-COMP:12418"/>
        <dbReference type="Rhea" id="RHEA-COMP:12419"/>
        <dbReference type="ChEBI" id="CHEBI:15378"/>
        <dbReference type="ChEBI" id="CHEBI:57856"/>
        <dbReference type="ChEBI" id="CHEBI:59789"/>
        <dbReference type="ChEBI" id="CHEBI:90615"/>
        <dbReference type="ChEBI" id="CHEBI:90616"/>
        <dbReference type="EC" id="2.1.1.72"/>
    </reaction>
</comment>
<evidence type="ECO:0000259" key="6">
    <source>
        <dbReference type="Pfam" id="PF07669"/>
    </source>
</evidence>
<dbReference type="Proteomes" id="UP001597453">
    <property type="component" value="Unassembled WGS sequence"/>
</dbReference>
<dbReference type="InterPro" id="IPR002052">
    <property type="entry name" value="DNA_methylase_N6_adenine_CS"/>
</dbReference>
<dbReference type="InterPro" id="IPR011639">
    <property type="entry name" value="MethylTrfase_TaqI-like_dom"/>
</dbReference>